<dbReference type="NCBIfam" id="TIGR04076">
    <property type="entry name" value="TIGR04076 family protein"/>
    <property type="match status" value="1"/>
</dbReference>
<sequence>MKRFKITVDKVVGYCSCNYKKGDVFYVQGMNTPKKEFCGGAFLIIYPIQVSLHTGGCFSFEKNPLCKTQLACPDNGNVIFSIELMAE</sequence>
<dbReference type="RefSeq" id="WP_106481475.1">
    <property type="nucleotide sequence ID" value="NZ_CP032819.1"/>
</dbReference>
<evidence type="ECO:0000313" key="2">
    <source>
        <dbReference type="Proteomes" id="UP000270673"/>
    </source>
</evidence>
<dbReference type="Proteomes" id="UP000270673">
    <property type="component" value="Chromosome"/>
</dbReference>
<name>A0A3Q9ISY5_9BACT</name>
<dbReference type="EMBL" id="CP032819">
    <property type="protein sequence ID" value="AZS31081.1"/>
    <property type="molecule type" value="Genomic_DNA"/>
</dbReference>
<accession>A0A3Q9ISY5</accession>
<keyword evidence="2" id="KW-1185">Reference proteome</keyword>
<dbReference type="InterPro" id="IPR023811">
    <property type="entry name" value="CHP04076"/>
</dbReference>
<organism evidence="1 2">
    <name type="scientific">Butyricimonas faecalis</name>
    <dbReference type="NCBI Taxonomy" id="2093856"/>
    <lineage>
        <taxon>Bacteria</taxon>
        <taxon>Pseudomonadati</taxon>
        <taxon>Bacteroidota</taxon>
        <taxon>Bacteroidia</taxon>
        <taxon>Bacteroidales</taxon>
        <taxon>Odoribacteraceae</taxon>
        <taxon>Butyricimonas</taxon>
    </lineage>
</organism>
<evidence type="ECO:0000313" key="1">
    <source>
        <dbReference type="EMBL" id="AZS31081.1"/>
    </source>
</evidence>
<gene>
    <name evidence="1" type="ORF">D8S85_16980</name>
</gene>
<protein>
    <submittedName>
        <fullName evidence="1">TIGR04076 family protein</fullName>
    </submittedName>
</protein>
<dbReference type="AlphaFoldDB" id="A0A3Q9ISY5"/>
<dbReference type="KEGG" id="buy:D8S85_16980"/>
<dbReference type="OrthoDB" id="5518200at2"/>
<proteinExistence type="predicted"/>
<reference evidence="1 2" key="1">
    <citation type="submission" date="2018-10" db="EMBL/GenBank/DDBJ databases">
        <title>Butyricimonas faecalis sp. nov., isolated from human faeces and emended description of the genus Butyricimonas.</title>
        <authorList>
            <person name="Le Roy T."/>
            <person name="Van der Smissen P."/>
            <person name="Paquot A."/>
            <person name="Delzenne N."/>
            <person name="Muccioli G."/>
            <person name="Collet J.-F."/>
            <person name="Cani P.D."/>
        </authorList>
    </citation>
    <scope>NUCLEOTIDE SEQUENCE [LARGE SCALE GENOMIC DNA]</scope>
    <source>
        <strain evidence="1 2">H184</strain>
    </source>
</reference>